<protein>
    <recommendedName>
        <fullName evidence="5">G-protein coupled receptors family 2 profile 2 domain-containing protein</fullName>
    </recommendedName>
</protein>
<dbReference type="PANTHER" id="PTHR42058">
    <property type="entry name" value="G_PROTEIN_RECEP_F2_4 DOMAIN-CONTAINING PROTEIN"/>
    <property type="match status" value="1"/>
</dbReference>
<sequence>MYSDLSCAWTGSLLLFGGWVVVVWSLIRTVAFHLQVCWEVILGRKFMWGSIICGLGIPILGQTVMLIYTGVSYRFGSICHININHSQQDYWIPLLALSAAALVLQLTTMAYCIYVYVKSLFDHTSTTNSSTLPSYSASTRTLTARQAYRRIRRVLKLQWRGVAVVLVIIGNVIFFAVVFVHLNDAVKPTKKTMAKAEPWIACLTLTKGDRNRCEQFADEIGPNAATLLAVLLLLSLVGFWTFILFFRPSFVHGWIDLFKSKCVHRHEYISADARGKYNDIRAYEMLNSSMKTPEPVLKSPTPSRMDRVGSPDGGYFGREANYVAPSLSFSAPKRPRPPSSSQGREWVPEATFARGYKS</sequence>
<comment type="caution">
    <text evidence="3">The sequence shown here is derived from an EMBL/GenBank/DDBJ whole genome shotgun (WGS) entry which is preliminary data.</text>
</comment>
<feature type="transmembrane region" description="Helical" evidence="2">
    <location>
        <begin position="12"/>
        <end position="34"/>
    </location>
</feature>
<evidence type="ECO:0000313" key="4">
    <source>
        <dbReference type="Proteomes" id="UP000266188"/>
    </source>
</evidence>
<dbReference type="AlphaFoldDB" id="A0A3A2ZU91"/>
<keyword evidence="2" id="KW-0812">Transmembrane</keyword>
<evidence type="ECO:0000313" key="3">
    <source>
        <dbReference type="EMBL" id="RJE26636.1"/>
    </source>
</evidence>
<accession>A0A3A2ZU91</accession>
<dbReference type="EMBL" id="MVGC01000018">
    <property type="protein sequence ID" value="RJE26636.1"/>
    <property type="molecule type" value="Genomic_DNA"/>
</dbReference>
<organism evidence="3 4">
    <name type="scientific">Aspergillus sclerotialis</name>
    <dbReference type="NCBI Taxonomy" id="2070753"/>
    <lineage>
        <taxon>Eukaryota</taxon>
        <taxon>Fungi</taxon>
        <taxon>Dikarya</taxon>
        <taxon>Ascomycota</taxon>
        <taxon>Pezizomycotina</taxon>
        <taxon>Eurotiomycetes</taxon>
        <taxon>Eurotiomycetidae</taxon>
        <taxon>Eurotiales</taxon>
        <taxon>Aspergillaceae</taxon>
        <taxon>Aspergillus</taxon>
        <taxon>Aspergillus subgen. Polypaecilum</taxon>
    </lineage>
</organism>
<feature type="region of interest" description="Disordered" evidence="1">
    <location>
        <begin position="327"/>
        <end position="358"/>
    </location>
</feature>
<evidence type="ECO:0000256" key="2">
    <source>
        <dbReference type="SAM" id="Phobius"/>
    </source>
</evidence>
<dbReference type="PANTHER" id="PTHR42058:SF1">
    <property type="entry name" value="G-PROTEIN COUPLED RECEPTORS FAMILY 2 PROFILE 2 DOMAIN-CONTAINING PROTEIN"/>
    <property type="match status" value="1"/>
</dbReference>
<dbReference type="STRING" id="2070753.A0A3A2ZU91"/>
<evidence type="ECO:0008006" key="5">
    <source>
        <dbReference type="Google" id="ProtNLM"/>
    </source>
</evidence>
<reference evidence="4" key="1">
    <citation type="submission" date="2017-02" db="EMBL/GenBank/DDBJ databases">
        <authorList>
            <person name="Tafer H."/>
            <person name="Lopandic K."/>
        </authorList>
    </citation>
    <scope>NUCLEOTIDE SEQUENCE [LARGE SCALE GENOMIC DNA]</scope>
    <source>
        <strain evidence="4">CBS 366.77</strain>
    </source>
</reference>
<feature type="region of interest" description="Disordered" evidence="1">
    <location>
        <begin position="291"/>
        <end position="310"/>
    </location>
</feature>
<keyword evidence="2" id="KW-0472">Membrane</keyword>
<feature type="transmembrane region" description="Helical" evidence="2">
    <location>
        <begin position="90"/>
        <end position="117"/>
    </location>
</feature>
<name>A0A3A2ZU91_9EURO</name>
<feature type="transmembrane region" description="Helical" evidence="2">
    <location>
        <begin position="159"/>
        <end position="182"/>
    </location>
</feature>
<dbReference type="InterPro" id="IPR053247">
    <property type="entry name" value="GPCR_GPR1/git3-like"/>
</dbReference>
<feature type="transmembrane region" description="Helical" evidence="2">
    <location>
        <begin position="224"/>
        <end position="246"/>
    </location>
</feature>
<feature type="transmembrane region" description="Helical" evidence="2">
    <location>
        <begin position="46"/>
        <end position="70"/>
    </location>
</feature>
<dbReference type="OrthoDB" id="26203at2759"/>
<keyword evidence="2" id="KW-1133">Transmembrane helix</keyword>
<keyword evidence="4" id="KW-1185">Reference proteome</keyword>
<dbReference type="Proteomes" id="UP000266188">
    <property type="component" value="Unassembled WGS sequence"/>
</dbReference>
<gene>
    <name evidence="3" type="ORF">PHISCL_01050</name>
</gene>
<proteinExistence type="predicted"/>
<evidence type="ECO:0000256" key="1">
    <source>
        <dbReference type="SAM" id="MobiDB-lite"/>
    </source>
</evidence>